<dbReference type="Proteomes" id="UP001198242">
    <property type="component" value="Unassembled WGS sequence"/>
</dbReference>
<dbReference type="RefSeq" id="WP_308456511.1">
    <property type="nucleotide sequence ID" value="NZ_JAJEQM010000010.1"/>
</dbReference>
<name>A0AAE3DYM5_9FIRM</name>
<accession>A0AAE3DYM5</accession>
<gene>
    <name evidence="1" type="ORF">LKE05_08260</name>
</gene>
<dbReference type="EMBL" id="JAJEQM010000010">
    <property type="protein sequence ID" value="MCC2210781.1"/>
    <property type="molecule type" value="Genomic_DNA"/>
</dbReference>
<evidence type="ECO:0000313" key="2">
    <source>
        <dbReference type="Proteomes" id="UP001198242"/>
    </source>
</evidence>
<comment type="caution">
    <text evidence="1">The sequence shown here is derived from an EMBL/GenBank/DDBJ whole genome shotgun (WGS) entry which is preliminary data.</text>
</comment>
<keyword evidence="2" id="KW-1185">Reference proteome</keyword>
<proteinExistence type="predicted"/>
<sequence length="87" mass="9863">MTNIIKCRFLDKDSEPRGREYSYKTEIPVEVGQIVDVPAPRQSDTDNELKTKSVIVSQINVPEEEIATFADKVKTVVGIHTEDEKEN</sequence>
<evidence type="ECO:0000313" key="1">
    <source>
        <dbReference type="EMBL" id="MCC2210781.1"/>
    </source>
</evidence>
<protein>
    <submittedName>
        <fullName evidence="1">Uncharacterized protein</fullName>
    </submittedName>
</protein>
<reference evidence="1 2" key="1">
    <citation type="submission" date="2021-10" db="EMBL/GenBank/DDBJ databases">
        <title>Anaerobic single-cell dispensing facilitates the cultivation of human gut bacteria.</title>
        <authorList>
            <person name="Afrizal A."/>
        </authorList>
    </citation>
    <scope>NUCLEOTIDE SEQUENCE [LARGE SCALE GENOMIC DNA]</scope>
    <source>
        <strain evidence="1 2">CLA-AA-H232</strain>
    </source>
</reference>
<organism evidence="1 2">
    <name type="scientific">Hominilimicola fabiformis</name>
    <dbReference type="NCBI Taxonomy" id="2885356"/>
    <lineage>
        <taxon>Bacteria</taxon>
        <taxon>Bacillati</taxon>
        <taxon>Bacillota</taxon>
        <taxon>Clostridia</taxon>
        <taxon>Eubacteriales</taxon>
        <taxon>Oscillospiraceae</taxon>
        <taxon>Hominilimicola</taxon>
    </lineage>
</organism>
<dbReference type="AlphaFoldDB" id="A0AAE3DYM5"/>